<comment type="caution">
    <text evidence="3">The sequence shown here is derived from an EMBL/GenBank/DDBJ whole genome shotgun (WGS) entry which is preliminary data.</text>
</comment>
<evidence type="ECO:0000256" key="1">
    <source>
        <dbReference type="SAM" id="MobiDB-lite"/>
    </source>
</evidence>
<dbReference type="GO" id="GO:0080037">
    <property type="term" value="P:negative regulation of cytokinin-activated signaling pathway"/>
    <property type="evidence" value="ECO:0007669"/>
    <property type="project" value="InterPro"/>
</dbReference>
<dbReference type="Pfam" id="PF00646">
    <property type="entry name" value="F-box"/>
    <property type="match status" value="1"/>
</dbReference>
<dbReference type="AlphaFoldDB" id="A0A4U5QBW8"/>
<reference evidence="3" key="1">
    <citation type="submission" date="2018-10" db="EMBL/GenBank/DDBJ databases">
        <title>Population genomic analysis revealed the cold adaptation of white poplar.</title>
        <authorList>
            <person name="Liu Y.-J."/>
        </authorList>
    </citation>
    <scope>NUCLEOTIDE SEQUENCE [LARGE SCALE GENOMIC DNA]</scope>
    <source>
        <strain evidence="3">PAL-ZL1</strain>
    </source>
</reference>
<dbReference type="SUPFAM" id="SSF81383">
    <property type="entry name" value="F-box domain"/>
    <property type="match status" value="1"/>
</dbReference>
<gene>
    <name evidence="3" type="ORF">D5086_0000113220</name>
</gene>
<dbReference type="SMART" id="SM00256">
    <property type="entry name" value="FBOX"/>
    <property type="match status" value="1"/>
</dbReference>
<dbReference type="InterPro" id="IPR044595">
    <property type="entry name" value="KMD1-4"/>
</dbReference>
<feature type="region of interest" description="Disordered" evidence="1">
    <location>
        <begin position="83"/>
        <end position="133"/>
    </location>
</feature>
<evidence type="ECO:0000313" key="3">
    <source>
        <dbReference type="EMBL" id="TKS07409.1"/>
    </source>
</evidence>
<dbReference type="EMBL" id="RCHU01000324">
    <property type="protein sequence ID" value="TKS07409.1"/>
    <property type="molecule type" value="Genomic_DNA"/>
</dbReference>
<dbReference type="InterPro" id="IPR015915">
    <property type="entry name" value="Kelch-typ_b-propeller"/>
</dbReference>
<dbReference type="GO" id="GO:0005829">
    <property type="term" value="C:cytosol"/>
    <property type="evidence" value="ECO:0007669"/>
    <property type="project" value="TreeGrafter"/>
</dbReference>
<dbReference type="GO" id="GO:2000762">
    <property type="term" value="P:regulation of phenylpropanoid metabolic process"/>
    <property type="evidence" value="ECO:0007669"/>
    <property type="project" value="InterPro"/>
</dbReference>
<feature type="domain" description="F-box" evidence="2">
    <location>
        <begin position="26"/>
        <end position="66"/>
    </location>
</feature>
<dbReference type="CDD" id="cd22152">
    <property type="entry name" value="F-box_AtAFR-like"/>
    <property type="match status" value="1"/>
</dbReference>
<dbReference type="STRING" id="43335.A0A4U5QBW8"/>
<dbReference type="InterPro" id="IPR036047">
    <property type="entry name" value="F-box-like_dom_sf"/>
</dbReference>
<dbReference type="InterPro" id="IPR001810">
    <property type="entry name" value="F-box_dom"/>
</dbReference>
<protein>
    <recommendedName>
        <fullName evidence="2">F-box domain-containing protein</fullName>
    </recommendedName>
</protein>
<accession>A0A4U5QBW8</accession>
<evidence type="ECO:0000259" key="2">
    <source>
        <dbReference type="SMART" id="SM00256"/>
    </source>
</evidence>
<dbReference type="PANTHER" id="PTHR46407">
    <property type="entry name" value="OS02G0208700 PROTEIN"/>
    <property type="match status" value="1"/>
</dbReference>
<dbReference type="Gene3D" id="2.120.10.80">
    <property type="entry name" value="Kelch-type beta propeller"/>
    <property type="match status" value="1"/>
</dbReference>
<sequence>MEETKTSVKLKNALQDDQRQQLIPGLPDEIAMECLVRVPYQFHSNMKSVCHTWQRLISHPSFYQQRLQSGTAEHLVCLVQPLPPINHSTTSPTTEDDDDDDDPLINSSSNNKILKDEDKQEEEEQQHIHSPPQYALSTYNATHNIWQRTRPPEGSRIPMFCQCLALPSSGKLLLLGGWDPTTLEPVPHVYILDLIETTGAACKWRRGASMSVPRSFFACGVVGPSTVCVAGGHDSQKNALRSAEVYDVETDQWEMLPDMIEERDECQGLSWEGDSKFWVVSGYGTESQGQFRSDVEFYDRHTGCWSKIDGVWPFSTTSPRGVTTTVCVSRDKYQWSWFLGGEQQSQQQQSREVVKVSDNIRLEIVCSIPLPNSITGTTPCVTALDHVGQEGGNHRLFVMSGGGGGGGGGGRGSSTLACGECEGEGAFLSDGYSNNGTIKWRHIHTPVGFSGFPYSASSLII</sequence>
<proteinExistence type="predicted"/>
<dbReference type="SMART" id="SM00612">
    <property type="entry name" value="Kelch"/>
    <property type="match status" value="2"/>
</dbReference>
<dbReference type="SUPFAM" id="SSF117281">
    <property type="entry name" value="Kelch motif"/>
    <property type="match status" value="1"/>
</dbReference>
<dbReference type="PANTHER" id="PTHR46407:SF21">
    <property type="entry name" value="F-BOX_KELCH-REPEAT PROTEIN SKIP20"/>
    <property type="match status" value="1"/>
</dbReference>
<name>A0A4U5QBW8_POPAL</name>
<dbReference type="Gene3D" id="1.20.1280.50">
    <property type="match status" value="1"/>
</dbReference>
<dbReference type="InterPro" id="IPR006652">
    <property type="entry name" value="Kelch_1"/>
</dbReference>
<dbReference type="Pfam" id="PF01344">
    <property type="entry name" value="Kelch_1"/>
    <property type="match status" value="1"/>
</dbReference>
<feature type="compositionally biased region" description="Acidic residues" evidence="1">
    <location>
        <begin position="94"/>
        <end position="103"/>
    </location>
</feature>
<organism evidence="3">
    <name type="scientific">Populus alba</name>
    <name type="common">White poplar</name>
    <dbReference type="NCBI Taxonomy" id="43335"/>
    <lineage>
        <taxon>Eukaryota</taxon>
        <taxon>Viridiplantae</taxon>
        <taxon>Streptophyta</taxon>
        <taxon>Embryophyta</taxon>
        <taxon>Tracheophyta</taxon>
        <taxon>Spermatophyta</taxon>
        <taxon>Magnoliopsida</taxon>
        <taxon>eudicotyledons</taxon>
        <taxon>Gunneridae</taxon>
        <taxon>Pentapetalae</taxon>
        <taxon>rosids</taxon>
        <taxon>fabids</taxon>
        <taxon>Malpighiales</taxon>
        <taxon>Salicaceae</taxon>
        <taxon>Saliceae</taxon>
        <taxon>Populus</taxon>
    </lineage>
</organism>